<evidence type="ECO:0000313" key="1">
    <source>
        <dbReference type="EMBL" id="XCD05032.1"/>
    </source>
</evidence>
<accession>A0AAU8AYL7</accession>
<sequence length="126" mass="14242">MQKEFRQKGVATFEGLQVGKTKTVVLTVKLRYDEVLTSVELLQGLNTDITIYAKLADRKPMNLGLFMIGGINFDKDGNAKIPFKSMVDNVNLDNLVQLVDEEYIQLMFRAIIELPDNSETEGNENE</sequence>
<organism evidence="1">
    <name type="scientific">Dulem virus 36</name>
    <dbReference type="NCBI Taxonomy" id="3145754"/>
    <lineage>
        <taxon>Viruses</taxon>
        <taxon>Duplodnaviria</taxon>
        <taxon>Heunggongvirae</taxon>
        <taxon>Uroviricota</taxon>
        <taxon>Caudoviricetes</taxon>
    </lineage>
</organism>
<reference evidence="1" key="1">
    <citation type="submission" date="2024-03" db="EMBL/GenBank/DDBJ databases">
        <title>Diverse circular DNA viruses in blood, oral, and fecal samples of captive lemurs.</title>
        <authorList>
            <person name="Paietta E.N."/>
            <person name="Kraberger S."/>
            <person name="Lund M.C."/>
            <person name="Custer J.M."/>
            <person name="Vargas K.M."/>
            <person name="Ehmke E.E."/>
            <person name="Yoder A.D."/>
            <person name="Varsani A."/>
        </authorList>
    </citation>
    <scope>NUCLEOTIDE SEQUENCE</scope>
    <source>
        <strain evidence="1">Duke_24FS_3</strain>
    </source>
</reference>
<name>A0AAU8AYL7_9CAUD</name>
<proteinExistence type="predicted"/>
<dbReference type="EMBL" id="PP511521">
    <property type="protein sequence ID" value="XCD05032.1"/>
    <property type="molecule type" value="Genomic_DNA"/>
</dbReference>
<protein>
    <submittedName>
        <fullName evidence="1">Uncharacterized protein</fullName>
    </submittedName>
</protein>